<feature type="signal peptide" evidence="2">
    <location>
        <begin position="1"/>
        <end position="21"/>
    </location>
</feature>
<keyword evidence="1" id="KW-0802">TPR repeat</keyword>
<keyword evidence="5" id="KW-1185">Reference proteome</keyword>
<evidence type="ECO:0000313" key="5">
    <source>
        <dbReference type="Proteomes" id="UP000298438"/>
    </source>
</evidence>
<name>A0A4Y9S6V6_9BURK</name>
<feature type="chain" id="PRO_5021247650" evidence="2">
    <location>
        <begin position="22"/>
        <end position="304"/>
    </location>
</feature>
<dbReference type="Pfam" id="PF13414">
    <property type="entry name" value="TPR_11"/>
    <property type="match status" value="1"/>
</dbReference>
<dbReference type="Gene3D" id="1.25.40.10">
    <property type="entry name" value="Tetratricopeptide repeat domain"/>
    <property type="match status" value="1"/>
</dbReference>
<dbReference type="InterPro" id="IPR019734">
    <property type="entry name" value="TPR_rpt"/>
</dbReference>
<evidence type="ECO:0000313" key="4">
    <source>
        <dbReference type="EMBL" id="TFW17150.1"/>
    </source>
</evidence>
<evidence type="ECO:0000259" key="3">
    <source>
        <dbReference type="Pfam" id="PF13399"/>
    </source>
</evidence>
<keyword evidence="2" id="KW-0732">Signal</keyword>
<sequence length="304" mass="32284">MKTALNVLAAACTGSLLLACAVPLRQEPSAPIAGSAAPVVEVADGIETRNRAATDLAEQGELRRAIAVWEQLAAAATTPQNAYLLRNLGYAYFLKGDFETALTTLGKACLLDPLNARGWRHLGSVFEKIGQDERAQLMFRQAASLEQHDLKADVAHMPGVANAAIAGAVAAPPAPLAQEWLGMRVLDPSSGVVDLPRMEEGGAASASAVLLEIRNGNGIRGMAADTARTVDSRSVHVVRLSNEKGFNVASTRVEYEGPYRVPAARLAQQFAAALVQVESCRSADMRLVIGKDLARSRRAPRPRT</sequence>
<dbReference type="OrthoDB" id="8702141at2"/>
<comment type="caution">
    <text evidence="4">The sequence shown here is derived from an EMBL/GenBank/DDBJ whole genome shotgun (WGS) entry which is preliminary data.</text>
</comment>
<feature type="repeat" description="TPR" evidence="1">
    <location>
        <begin position="116"/>
        <end position="149"/>
    </location>
</feature>
<dbReference type="RefSeq" id="WP_135208037.1">
    <property type="nucleotide sequence ID" value="NZ_SPVF01000191.1"/>
</dbReference>
<accession>A0A4Y9S6V6</accession>
<gene>
    <name evidence="4" type="ORF">E4L96_15020</name>
</gene>
<dbReference type="Gene3D" id="3.30.70.2390">
    <property type="match status" value="1"/>
</dbReference>
<dbReference type="SUPFAM" id="SSF48452">
    <property type="entry name" value="TPR-like"/>
    <property type="match status" value="1"/>
</dbReference>
<dbReference type="InterPro" id="IPR027381">
    <property type="entry name" value="LytR/CpsA/Psr_C"/>
</dbReference>
<proteinExistence type="predicted"/>
<feature type="domain" description="LytR/CpsA/Psr regulator C-terminal" evidence="3">
    <location>
        <begin position="211"/>
        <end position="292"/>
    </location>
</feature>
<organism evidence="4 5">
    <name type="scientific">Zemynaea arenosa</name>
    <dbReference type="NCBI Taxonomy" id="2561931"/>
    <lineage>
        <taxon>Bacteria</taxon>
        <taxon>Pseudomonadati</taxon>
        <taxon>Pseudomonadota</taxon>
        <taxon>Betaproteobacteria</taxon>
        <taxon>Burkholderiales</taxon>
        <taxon>Oxalobacteraceae</taxon>
        <taxon>Telluria group</taxon>
        <taxon>Zemynaea</taxon>
    </lineage>
</organism>
<evidence type="ECO:0000256" key="1">
    <source>
        <dbReference type="PROSITE-ProRule" id="PRU00339"/>
    </source>
</evidence>
<dbReference type="Proteomes" id="UP000298438">
    <property type="component" value="Unassembled WGS sequence"/>
</dbReference>
<dbReference type="PROSITE" id="PS51257">
    <property type="entry name" value="PROKAR_LIPOPROTEIN"/>
    <property type="match status" value="1"/>
</dbReference>
<dbReference type="EMBL" id="SPVF01000191">
    <property type="protein sequence ID" value="TFW17150.1"/>
    <property type="molecule type" value="Genomic_DNA"/>
</dbReference>
<dbReference type="PROSITE" id="PS50005">
    <property type="entry name" value="TPR"/>
    <property type="match status" value="2"/>
</dbReference>
<protein>
    <submittedName>
        <fullName evidence="4">Tetratricopeptide repeat protein</fullName>
    </submittedName>
</protein>
<reference evidence="4 5" key="1">
    <citation type="submission" date="2019-03" db="EMBL/GenBank/DDBJ databases">
        <title>Draft Genome Sequence of Massilia arenosa sp. nov., a Novel Massilia Species Isolated from a Sandy-loam Maize Soil.</title>
        <authorList>
            <person name="Raths R."/>
            <person name="Peta V."/>
            <person name="Bucking H."/>
        </authorList>
    </citation>
    <scope>NUCLEOTIDE SEQUENCE [LARGE SCALE GENOMIC DNA]</scope>
    <source>
        <strain evidence="4 5">MC02</strain>
    </source>
</reference>
<feature type="repeat" description="TPR" evidence="1">
    <location>
        <begin position="82"/>
        <end position="115"/>
    </location>
</feature>
<dbReference type="AlphaFoldDB" id="A0A4Y9S6V6"/>
<dbReference type="SMART" id="SM00028">
    <property type="entry name" value="TPR"/>
    <property type="match status" value="2"/>
</dbReference>
<dbReference type="InterPro" id="IPR011990">
    <property type="entry name" value="TPR-like_helical_dom_sf"/>
</dbReference>
<evidence type="ECO:0000256" key="2">
    <source>
        <dbReference type="SAM" id="SignalP"/>
    </source>
</evidence>
<dbReference type="Pfam" id="PF13399">
    <property type="entry name" value="LytR_C"/>
    <property type="match status" value="1"/>
</dbReference>